<protein>
    <submittedName>
        <fullName evidence="2">Uncharacterized protein</fullName>
    </submittedName>
</protein>
<dbReference type="EMBL" id="AOIA01000060">
    <property type="protein sequence ID" value="ELY62411.1"/>
    <property type="molecule type" value="Genomic_DNA"/>
</dbReference>
<dbReference type="AlphaFoldDB" id="L9XLY3"/>
<feature type="coiled-coil region" evidence="1">
    <location>
        <begin position="25"/>
        <end position="52"/>
    </location>
</feature>
<organism evidence="2 3">
    <name type="scientific">Natronococcus jeotgali DSM 18795</name>
    <dbReference type="NCBI Taxonomy" id="1227498"/>
    <lineage>
        <taxon>Archaea</taxon>
        <taxon>Methanobacteriati</taxon>
        <taxon>Methanobacteriota</taxon>
        <taxon>Stenosarchaea group</taxon>
        <taxon>Halobacteria</taxon>
        <taxon>Halobacteriales</taxon>
        <taxon>Natrialbaceae</taxon>
        <taxon>Natronococcus</taxon>
    </lineage>
</organism>
<evidence type="ECO:0000313" key="2">
    <source>
        <dbReference type="EMBL" id="ELY62411.1"/>
    </source>
</evidence>
<comment type="caution">
    <text evidence="2">The sequence shown here is derived from an EMBL/GenBank/DDBJ whole genome shotgun (WGS) entry which is preliminary data.</text>
</comment>
<proteinExistence type="predicted"/>
<name>L9XLY3_9EURY</name>
<keyword evidence="1" id="KW-0175">Coiled coil</keyword>
<evidence type="ECO:0000313" key="3">
    <source>
        <dbReference type="Proteomes" id="UP000011531"/>
    </source>
</evidence>
<gene>
    <name evidence="2" type="ORF">C492_08255</name>
</gene>
<dbReference type="Proteomes" id="UP000011531">
    <property type="component" value="Unassembled WGS sequence"/>
</dbReference>
<keyword evidence="3" id="KW-1185">Reference proteome</keyword>
<reference evidence="2 3" key="1">
    <citation type="journal article" date="2014" name="PLoS Genet.">
        <title>Phylogenetically driven sequencing of extremely halophilic archaea reveals strategies for static and dynamic osmo-response.</title>
        <authorList>
            <person name="Becker E.A."/>
            <person name="Seitzer P.M."/>
            <person name="Tritt A."/>
            <person name="Larsen D."/>
            <person name="Krusor M."/>
            <person name="Yao A.I."/>
            <person name="Wu D."/>
            <person name="Madern D."/>
            <person name="Eisen J.A."/>
            <person name="Darling A.E."/>
            <person name="Facciotti M.T."/>
        </authorList>
    </citation>
    <scope>NUCLEOTIDE SEQUENCE [LARGE SCALE GENOMIC DNA]</scope>
    <source>
        <strain evidence="2 3">DSM 18795</strain>
    </source>
</reference>
<accession>L9XLY3</accession>
<sequence length="61" mass="7002">MAEDAKLLRENNPELAKDLHEAVCRQEFDERADNLEAELEEVKRRLEEIETGSDSEGRDGT</sequence>
<evidence type="ECO:0000256" key="1">
    <source>
        <dbReference type="SAM" id="Coils"/>
    </source>
</evidence>